<keyword evidence="2 7" id="KW-0808">Transferase</keyword>
<keyword evidence="3" id="KW-0548">Nucleotidyltransferase</keyword>
<dbReference type="NCBIfam" id="TIGR03124">
    <property type="entry name" value="citrate_citX"/>
    <property type="match status" value="1"/>
</dbReference>
<comment type="caution">
    <text evidence="7">The sequence shown here is derived from an EMBL/GenBank/DDBJ whole genome shotgun (WGS) entry which is preliminary data.</text>
</comment>
<dbReference type="Pfam" id="PF01874">
    <property type="entry name" value="CitG"/>
    <property type="match status" value="1"/>
</dbReference>
<evidence type="ECO:0000256" key="4">
    <source>
        <dbReference type="ARBA" id="ARBA00022741"/>
    </source>
</evidence>
<evidence type="ECO:0000313" key="7">
    <source>
        <dbReference type="EMBL" id="MBN2952979.1"/>
    </source>
</evidence>
<evidence type="ECO:0000313" key="8">
    <source>
        <dbReference type="Proteomes" id="UP000737612"/>
    </source>
</evidence>
<accession>A0A938Z7Y0</accession>
<dbReference type="AlphaFoldDB" id="A0A938Z7Y0"/>
<dbReference type="GO" id="GO:0005524">
    <property type="term" value="F:ATP binding"/>
    <property type="evidence" value="ECO:0007669"/>
    <property type="project" value="UniProtKB-KW"/>
</dbReference>
<comment type="catalytic activity">
    <reaction evidence="1">
        <text>3'-dephospho-CoA + ATP = 2'-(5''-triphospho-alpha-D-ribosyl)-3'-dephospho-CoA + adenine</text>
        <dbReference type="Rhea" id="RHEA:15117"/>
        <dbReference type="ChEBI" id="CHEBI:16708"/>
        <dbReference type="ChEBI" id="CHEBI:30616"/>
        <dbReference type="ChEBI" id="CHEBI:57328"/>
        <dbReference type="ChEBI" id="CHEBI:61378"/>
        <dbReference type="EC" id="2.4.2.52"/>
    </reaction>
</comment>
<dbReference type="PANTHER" id="PTHR30201">
    <property type="entry name" value="TRIPHOSPHORIBOSYL-DEPHOSPHO-COA SYNTHASE"/>
    <property type="match status" value="1"/>
</dbReference>
<dbReference type="EMBL" id="JAFHBD010000015">
    <property type="protein sequence ID" value="MBN2952979.1"/>
    <property type="molecule type" value="Genomic_DNA"/>
</dbReference>
<dbReference type="InterPro" id="IPR005551">
    <property type="entry name" value="CitX"/>
</dbReference>
<evidence type="ECO:0000256" key="3">
    <source>
        <dbReference type="ARBA" id="ARBA00022695"/>
    </source>
</evidence>
<dbReference type="NCBIfam" id="NF002383">
    <property type="entry name" value="PRK01392.1"/>
    <property type="match status" value="1"/>
</dbReference>
<dbReference type="InterPro" id="IPR002736">
    <property type="entry name" value="CitG"/>
</dbReference>
<protein>
    <submittedName>
        <fullName evidence="7">Triphosphoribosyl-dephospho-CoA synthase CitG</fullName>
        <ecNumber evidence="7">2.4.2.52</ecNumber>
    </submittedName>
</protein>
<dbReference type="GO" id="GO:0050519">
    <property type="term" value="F:holo-citrate lyase synthase activity"/>
    <property type="evidence" value="ECO:0007669"/>
    <property type="project" value="UniProtKB-EC"/>
</dbReference>
<evidence type="ECO:0000256" key="5">
    <source>
        <dbReference type="ARBA" id="ARBA00022840"/>
    </source>
</evidence>
<gene>
    <name evidence="7" type="primary">citG</name>
    <name evidence="7" type="ORF">JTJ23_05150</name>
</gene>
<dbReference type="NCBIfam" id="TIGR03125">
    <property type="entry name" value="citrate_citG"/>
    <property type="match status" value="1"/>
</dbReference>
<dbReference type="PANTHER" id="PTHR30201:SF2">
    <property type="entry name" value="2-(5''-TRIPHOSPHORIBOSYL)-3'-DEPHOSPHOCOENZYME-A SYNTHASE"/>
    <property type="match status" value="1"/>
</dbReference>
<evidence type="ECO:0000256" key="2">
    <source>
        <dbReference type="ARBA" id="ARBA00022679"/>
    </source>
</evidence>
<sequence>MKTENKVSLEQVLWSREKRVATQKELLEKYPGTLICFMLNIPGPEKVNELFEKVFYEGLEKIQNKLKTEKISTEVRLVQENITGYEGYLVVKADGCQVKKLMIALEETKIGRLYDIDVLEKENTKISRNDLGFPERKCLLCDNPACQCGRSRKHSIEELRKKIYGIIWEEQLQRGVAAEISQALMEEVYTTPKPGLVDREDTGAHTDMDCQTFQKSTEAIAEDLAAMFEAGYSWKADPEKLFPILRERGKKTEEKMFAATGGVNTHKGIIFTIGILAAAAGISLRNSGKIESEDVCRISLEMTKKELEQDLRKLKQSSGITHGEKIYCHLGEKGVRGLAMSGYPILCELTVPHMKQYIANNRDQNQINVQILLEIIAELTDTNVISRTSEKEMRWLQTEAKAILKTGGAFSEDGLQKVRELNQICIQKNMSPGGAADLLAATIFLCRMETLMERLKSIIQYYK</sequence>
<dbReference type="Pfam" id="PF03802">
    <property type="entry name" value="CitX"/>
    <property type="match status" value="1"/>
</dbReference>
<keyword evidence="5" id="KW-0067">ATP-binding</keyword>
<keyword evidence="4" id="KW-0547">Nucleotide-binding</keyword>
<dbReference type="InterPro" id="IPR017551">
    <property type="entry name" value="TriPribosyl-deP-CoA_syn_CitG"/>
</dbReference>
<dbReference type="EC" id="2.4.2.52" evidence="7"/>
<dbReference type="GO" id="GO:0016757">
    <property type="term" value="F:glycosyltransferase activity"/>
    <property type="evidence" value="ECO:0007669"/>
    <property type="project" value="UniProtKB-KW"/>
</dbReference>
<keyword evidence="7" id="KW-0328">Glycosyltransferase</keyword>
<dbReference type="GO" id="GO:0046917">
    <property type="term" value="F:triphosphoribosyl-dephospho-CoA synthase activity"/>
    <property type="evidence" value="ECO:0007669"/>
    <property type="project" value="UniProtKB-EC"/>
</dbReference>
<evidence type="ECO:0000256" key="1">
    <source>
        <dbReference type="ARBA" id="ARBA00001210"/>
    </source>
</evidence>
<name>A0A938Z7Y0_9FIRM</name>
<organism evidence="7 8">
    <name type="scientific">Fusicatenibacter saccharivorans</name>
    <dbReference type="NCBI Taxonomy" id="1150298"/>
    <lineage>
        <taxon>Bacteria</taxon>
        <taxon>Bacillati</taxon>
        <taxon>Bacillota</taxon>
        <taxon>Clostridia</taxon>
        <taxon>Lachnospirales</taxon>
        <taxon>Lachnospiraceae</taxon>
        <taxon>Fusicatenibacter</taxon>
    </lineage>
</organism>
<dbReference type="Proteomes" id="UP000737612">
    <property type="component" value="Unassembled WGS sequence"/>
</dbReference>
<dbReference type="GO" id="GO:0051191">
    <property type="term" value="P:prosthetic group biosynthetic process"/>
    <property type="evidence" value="ECO:0007669"/>
    <property type="project" value="InterPro"/>
</dbReference>
<dbReference type="Gene3D" id="1.10.4200.10">
    <property type="entry name" value="Triphosphoribosyl-dephospho-CoA protein"/>
    <property type="match status" value="1"/>
</dbReference>
<evidence type="ECO:0000256" key="6">
    <source>
        <dbReference type="ARBA" id="ARBA00048574"/>
    </source>
</evidence>
<reference evidence="7" key="1">
    <citation type="submission" date="2021-02" db="EMBL/GenBank/DDBJ databases">
        <title>Metagenome-assembled genomes from human diarrheal sample B26.</title>
        <authorList>
            <person name="Ateba T.P."/>
            <person name="Alayande K.A."/>
            <person name="Mwanza M."/>
        </authorList>
    </citation>
    <scope>NUCLEOTIDE SEQUENCE</scope>
    <source>
        <strain evidence="7">06WH</strain>
    </source>
</reference>
<proteinExistence type="predicted"/>
<comment type="catalytic activity">
    <reaction evidence="6">
        <text>apo-[citrate lyase ACP] + 2'-(5''-triphospho-alpha-D-ribosyl)-3'-dephospho-CoA = holo-[citrate lyase ACP] + diphosphate</text>
        <dbReference type="Rhea" id="RHEA:16333"/>
        <dbReference type="Rhea" id="RHEA-COMP:10157"/>
        <dbReference type="Rhea" id="RHEA-COMP:10158"/>
        <dbReference type="ChEBI" id="CHEBI:29999"/>
        <dbReference type="ChEBI" id="CHEBI:33019"/>
        <dbReference type="ChEBI" id="CHEBI:61378"/>
        <dbReference type="ChEBI" id="CHEBI:82683"/>
        <dbReference type="EC" id="2.7.7.61"/>
    </reaction>
</comment>